<dbReference type="Proteomes" id="UP000199515">
    <property type="component" value="Unassembled WGS sequence"/>
</dbReference>
<gene>
    <name evidence="3" type="ORF">SAMN05421504_110239</name>
</gene>
<evidence type="ECO:0000313" key="4">
    <source>
        <dbReference type="Proteomes" id="UP000199515"/>
    </source>
</evidence>
<keyword evidence="1" id="KW-0812">Transmembrane</keyword>
<dbReference type="OrthoDB" id="8453431at2"/>
<dbReference type="InterPro" id="IPR003675">
    <property type="entry name" value="Rce1/LyrA-like_dom"/>
</dbReference>
<dbReference type="RefSeq" id="WP_091297386.1">
    <property type="nucleotide sequence ID" value="NZ_FNON01000010.1"/>
</dbReference>
<evidence type="ECO:0000256" key="1">
    <source>
        <dbReference type="SAM" id="Phobius"/>
    </source>
</evidence>
<protein>
    <recommendedName>
        <fullName evidence="2">CAAX prenyl protease 2/Lysostaphin resistance protein A-like domain-containing protein</fullName>
    </recommendedName>
</protein>
<dbReference type="GO" id="GO:0080120">
    <property type="term" value="P:CAAX-box protein maturation"/>
    <property type="evidence" value="ECO:0007669"/>
    <property type="project" value="UniProtKB-ARBA"/>
</dbReference>
<reference evidence="3 4" key="1">
    <citation type="submission" date="2016-10" db="EMBL/GenBank/DDBJ databases">
        <authorList>
            <person name="de Groot N.N."/>
        </authorList>
    </citation>
    <scope>NUCLEOTIDE SEQUENCE [LARGE SCALE GENOMIC DNA]</scope>
    <source>
        <strain evidence="3 4">CPCC 202699</strain>
    </source>
</reference>
<dbReference type="AlphaFoldDB" id="A0A1H3R2K0"/>
<dbReference type="PANTHER" id="PTHR43592:SF15">
    <property type="entry name" value="CAAX AMINO TERMINAL PROTEASE FAMILY PROTEIN"/>
    <property type="match status" value="1"/>
</dbReference>
<feature type="transmembrane region" description="Helical" evidence="1">
    <location>
        <begin position="12"/>
        <end position="40"/>
    </location>
</feature>
<evidence type="ECO:0000313" key="3">
    <source>
        <dbReference type="EMBL" id="SDZ20044.1"/>
    </source>
</evidence>
<dbReference type="Pfam" id="PF02517">
    <property type="entry name" value="Rce1-like"/>
    <property type="match status" value="1"/>
</dbReference>
<keyword evidence="1" id="KW-1133">Transmembrane helix</keyword>
<keyword evidence="1" id="KW-0472">Membrane</keyword>
<dbReference type="PANTHER" id="PTHR43592">
    <property type="entry name" value="CAAX AMINO TERMINAL PROTEASE"/>
    <property type="match status" value="1"/>
</dbReference>
<evidence type="ECO:0000259" key="2">
    <source>
        <dbReference type="Pfam" id="PF02517"/>
    </source>
</evidence>
<feature type="transmembrane region" description="Helical" evidence="1">
    <location>
        <begin position="60"/>
        <end position="79"/>
    </location>
</feature>
<dbReference type="STRING" id="589385.SAMN05421504_110239"/>
<dbReference type="EMBL" id="FNON01000010">
    <property type="protein sequence ID" value="SDZ20044.1"/>
    <property type="molecule type" value="Genomic_DNA"/>
</dbReference>
<keyword evidence="4" id="KW-1185">Reference proteome</keyword>
<dbReference type="GO" id="GO:0004175">
    <property type="term" value="F:endopeptidase activity"/>
    <property type="evidence" value="ECO:0007669"/>
    <property type="project" value="UniProtKB-ARBA"/>
</dbReference>
<feature type="domain" description="CAAX prenyl protease 2/Lysostaphin resistance protein A-like" evidence="2">
    <location>
        <begin position="145"/>
        <end position="234"/>
    </location>
</feature>
<name>A0A1H3R2K0_9PSEU</name>
<proteinExistence type="predicted"/>
<feature type="transmembrane region" description="Helical" evidence="1">
    <location>
        <begin position="177"/>
        <end position="196"/>
    </location>
</feature>
<accession>A0A1H3R2K0</accession>
<organism evidence="3 4">
    <name type="scientific">Amycolatopsis xylanica</name>
    <dbReference type="NCBI Taxonomy" id="589385"/>
    <lineage>
        <taxon>Bacteria</taxon>
        <taxon>Bacillati</taxon>
        <taxon>Actinomycetota</taxon>
        <taxon>Actinomycetes</taxon>
        <taxon>Pseudonocardiales</taxon>
        <taxon>Pseudonocardiaceae</taxon>
        <taxon>Amycolatopsis</taxon>
    </lineage>
</organism>
<sequence length="244" mass="25826">MDREPDQDVRAGLVLGAHWGFLAFFIGIGGYHLANLLIAVFFSGHFGGFDQLELHDVGPLLLVAFVPNLLLGLGPLIGSKLWGLGLRVDFGTIGLRDIKVGLACGGFALLAGYLANLVLIAVYGTERASENPLTDFSSELGGSRLWLVLAALIVVLAAPLTEELLVRGALWSALDRYKIPQWVTLVLTAIVFAHLHGEPTRTIALFAQGIMIGLARYFTGNAGAAVVAHAANNLPPALLLLGGN</sequence>
<feature type="transmembrane region" description="Helical" evidence="1">
    <location>
        <begin position="100"/>
        <end position="125"/>
    </location>
</feature>
<feature type="transmembrane region" description="Helical" evidence="1">
    <location>
        <begin position="145"/>
        <end position="165"/>
    </location>
</feature>